<organism evidence="1 2">
    <name type="scientific">Vibrio europaeus</name>
    <dbReference type="NCBI Taxonomy" id="300876"/>
    <lineage>
        <taxon>Bacteria</taxon>
        <taxon>Pseudomonadati</taxon>
        <taxon>Pseudomonadota</taxon>
        <taxon>Gammaproteobacteria</taxon>
        <taxon>Vibrionales</taxon>
        <taxon>Vibrionaceae</taxon>
        <taxon>Vibrio</taxon>
        <taxon>Vibrio oreintalis group</taxon>
    </lineage>
</organism>
<gene>
    <name evidence="1" type="ORF">OPW20_00820</name>
</gene>
<accession>A0ABT5GMU5</accession>
<name>A0ABT5GMU5_9VIBR</name>
<proteinExistence type="predicted"/>
<keyword evidence="2" id="KW-1185">Reference proteome</keyword>
<evidence type="ECO:0000313" key="1">
    <source>
        <dbReference type="EMBL" id="MDC5738583.1"/>
    </source>
</evidence>
<evidence type="ECO:0000313" key="2">
    <source>
        <dbReference type="Proteomes" id="UP001150001"/>
    </source>
</evidence>
<dbReference type="EMBL" id="JAPFIT010000005">
    <property type="protein sequence ID" value="MDC5738583.1"/>
    <property type="molecule type" value="Genomic_DNA"/>
</dbReference>
<dbReference type="Proteomes" id="UP001150001">
    <property type="component" value="Unassembled WGS sequence"/>
</dbReference>
<sequence>MMIVTKERAELFWSAHEDVALKNEGIPIEKVASTSAIILIAGAMLEQATAEIERLNPSKESFVDINAKEEFVQKSLINSGLLPSESVLFAKDDSSQDCRFEDDVTDWK</sequence>
<reference evidence="1" key="1">
    <citation type="submission" date="2022-11" db="EMBL/GenBank/DDBJ databases">
        <title>Role of the vibriolysin VemA secreted by the emergent pathogen Vibrio europaeus in the colonization of Manila clam mucus.</title>
        <authorList>
            <person name="Martinez C."/>
            <person name="Rodriguez S."/>
            <person name="Vences A."/>
            <person name="Barja J.L."/>
            <person name="Toranzo A.E."/>
            <person name="Dubert J."/>
        </authorList>
    </citation>
    <scope>NUCLEOTIDE SEQUENCE</scope>
    <source>
        <strain evidence="1">3454</strain>
    </source>
</reference>
<protein>
    <submittedName>
        <fullName evidence="1">Uncharacterized protein</fullName>
    </submittedName>
</protein>
<comment type="caution">
    <text evidence="1">The sequence shown here is derived from an EMBL/GenBank/DDBJ whole genome shotgun (WGS) entry which is preliminary data.</text>
</comment>
<dbReference type="RefSeq" id="WP_272236665.1">
    <property type="nucleotide sequence ID" value="NZ_JAPFIQ010000013.1"/>
</dbReference>